<evidence type="ECO:0000313" key="1">
    <source>
        <dbReference type="EMBL" id="SQD05860.1"/>
    </source>
</evidence>
<evidence type="ECO:0000313" key="2">
    <source>
        <dbReference type="Proteomes" id="UP000250991"/>
    </source>
</evidence>
<dbReference type="EMBL" id="UARW01000010">
    <property type="protein sequence ID" value="SQD05860.1"/>
    <property type="molecule type" value="Genomic_DNA"/>
</dbReference>
<sequence>MPVLQWGNVMCAITSLSIGFLAVHLPAGAITWADDRPGSSFSMRGITLQPSPLRFSRPRRPFLAA</sequence>
<organism evidence="1 2">
    <name type="scientific">Escherichia coli</name>
    <dbReference type="NCBI Taxonomy" id="562"/>
    <lineage>
        <taxon>Bacteria</taxon>
        <taxon>Pseudomonadati</taxon>
        <taxon>Pseudomonadota</taxon>
        <taxon>Gammaproteobacteria</taxon>
        <taxon>Enterobacterales</taxon>
        <taxon>Enterobacteriaceae</taxon>
        <taxon>Escherichia</taxon>
    </lineage>
</organism>
<dbReference type="AlphaFoldDB" id="A0A2X3M247"/>
<accession>A0A2X3M247</accession>
<proteinExistence type="predicted"/>
<protein>
    <submittedName>
        <fullName evidence="1">Uncharacterized protein</fullName>
    </submittedName>
</protein>
<name>A0A2X3M247_ECOLX</name>
<reference evidence="1 2" key="1">
    <citation type="submission" date="2018-06" db="EMBL/GenBank/DDBJ databases">
        <authorList>
            <consortium name="Pathogen Informatics"/>
            <person name="Doyle S."/>
        </authorList>
    </citation>
    <scope>NUCLEOTIDE SEQUENCE [LARGE SCALE GENOMIC DNA]</scope>
    <source>
        <strain evidence="1 2">NCTC8009</strain>
    </source>
</reference>
<gene>
    <name evidence="1" type="ORF">NCTC8009_06434</name>
</gene>
<dbReference type="Proteomes" id="UP000250991">
    <property type="component" value="Unassembled WGS sequence"/>
</dbReference>